<proteinExistence type="predicted"/>
<dbReference type="InterPro" id="IPR021686">
    <property type="entry name" value="DUF3268"/>
</dbReference>
<accession>A0A0B5FX84</accession>
<dbReference type="OrthoDB" id="1028010at2"/>
<dbReference type="EMBL" id="CP010312">
    <property type="protein sequence ID" value="AJF08211.1"/>
    <property type="molecule type" value="Genomic_DNA"/>
</dbReference>
<dbReference type="KEGG" id="gsb:GSUB_17125"/>
<protein>
    <submittedName>
        <fullName evidence="1">Uncharacterized protein</fullName>
    </submittedName>
</protein>
<gene>
    <name evidence="1" type="ORF">GSUB_17125</name>
</gene>
<dbReference type="HOGENOM" id="CLU_123187_1_0_7"/>
<dbReference type="AlphaFoldDB" id="A0A0B5FX84"/>
<dbReference type="RefSeq" id="WP_040202847.1">
    <property type="nucleotide sequence ID" value="NZ_CP010312.1"/>
</dbReference>
<evidence type="ECO:0000313" key="2">
    <source>
        <dbReference type="Proteomes" id="UP000035036"/>
    </source>
</evidence>
<organism evidence="1 2">
    <name type="scientific">Geoalkalibacter subterraneus</name>
    <dbReference type="NCBI Taxonomy" id="483547"/>
    <lineage>
        <taxon>Bacteria</taxon>
        <taxon>Pseudomonadati</taxon>
        <taxon>Thermodesulfobacteriota</taxon>
        <taxon>Desulfuromonadia</taxon>
        <taxon>Desulfuromonadales</taxon>
        <taxon>Geoalkalibacteraceae</taxon>
        <taxon>Geoalkalibacter</taxon>
    </lineage>
</organism>
<geneLocation type="plasmid" evidence="1 2">
    <name>pGSUB1</name>
</geneLocation>
<evidence type="ECO:0000313" key="1">
    <source>
        <dbReference type="EMBL" id="AJF08211.1"/>
    </source>
</evidence>
<keyword evidence="1" id="KW-0614">Plasmid</keyword>
<sequence>MVKLDCPYCGKQSHLTSSREVYGGRDYGPIYLCRPCDAYVGCHPGTTDPLGRLADKDLRKWKKKAHDAFDPLWKEKARREECGNGRARRAGYRWLADQLGIAFDECHIGMFDIETCQRVTKICSESTSI</sequence>
<dbReference type="Pfam" id="PF11672">
    <property type="entry name" value="DUF3268"/>
    <property type="match status" value="1"/>
</dbReference>
<dbReference type="Proteomes" id="UP000035036">
    <property type="component" value="Plasmid pGSUB1"/>
</dbReference>
<keyword evidence="2" id="KW-1185">Reference proteome</keyword>
<name>A0A0B5FX84_9BACT</name>
<reference evidence="1 2" key="1">
    <citation type="journal article" date="2015" name="Genome Announc.">
        <title>Genomes of Geoalkalibacter ferrihydriticus Z-0531T and Geoalkalibacter subterraneus Red1T, Two Haloalkaliphilic Metal-Reducing Deltaproteobacteria.</title>
        <authorList>
            <person name="Badalamenti J.P."/>
            <person name="Krajmalnik-Brown R."/>
            <person name="Torres C.I."/>
            <person name="Bond D.R."/>
        </authorList>
    </citation>
    <scope>NUCLEOTIDE SEQUENCE [LARGE SCALE GENOMIC DNA]</scope>
    <source>
        <strain evidence="1 2">Red1</strain>
        <plasmid evidence="2">Plasmid pGSUB1</plasmid>
    </source>
</reference>